<dbReference type="Proteomes" id="UP001369815">
    <property type="component" value="Unassembled WGS sequence"/>
</dbReference>
<evidence type="ECO:0000313" key="2">
    <source>
        <dbReference type="EMBL" id="KAK6951336.1"/>
    </source>
</evidence>
<name>A0AAX6MFV5_9PEZI</name>
<comment type="caution">
    <text evidence="2">The sequence shown here is derived from an EMBL/GenBank/DDBJ whole genome shotgun (WGS) entry which is preliminary data.</text>
</comment>
<proteinExistence type="predicted"/>
<dbReference type="InterPro" id="IPR013216">
    <property type="entry name" value="Methyltransf_11"/>
</dbReference>
<sequence length="312" mass="34070">MSAEVAPEVTFRSFTPAEASNYAQFRRDYHPTLYNTVLNRHTSTGGKLDTLLDVGCGPGIAIRALATRFQHAIGFDASEGMIAGAKELGGTSGSGEPIRFEVSTAEDLSGIPDGSIDLITIATAAHWFNMPAFWARAAQVLKPGGSVAIWTYKSARIADTVPNAAAIQAAVDKFQKEHLVEHLLPGSFLSRNLYVDLPLPWSGEHPVTDFDKESFSRIEWGTGSENSLPGDQYFAVGEPDMDMDRLEALMGTTSAIKRWRKANPEKAGTEEDVVRLMRREVERLLHEAGVEKGKEVIRRAESGVLLVVKKKA</sequence>
<dbReference type="GO" id="GO:0008757">
    <property type="term" value="F:S-adenosylmethionine-dependent methyltransferase activity"/>
    <property type="evidence" value="ECO:0007669"/>
    <property type="project" value="InterPro"/>
</dbReference>
<protein>
    <recommendedName>
        <fullName evidence="1">Methyltransferase type 11 domain-containing protein</fullName>
    </recommendedName>
</protein>
<feature type="domain" description="Methyltransferase type 11" evidence="1">
    <location>
        <begin position="52"/>
        <end position="149"/>
    </location>
</feature>
<dbReference type="EMBL" id="JBANMG010000007">
    <property type="protein sequence ID" value="KAK6951336.1"/>
    <property type="molecule type" value="Genomic_DNA"/>
</dbReference>
<dbReference type="InterPro" id="IPR051052">
    <property type="entry name" value="Diverse_substrate_MTase"/>
</dbReference>
<keyword evidence="3" id="KW-1185">Reference proteome</keyword>
<dbReference type="Pfam" id="PF08241">
    <property type="entry name" value="Methyltransf_11"/>
    <property type="match status" value="1"/>
</dbReference>
<reference evidence="2 3" key="1">
    <citation type="journal article" date="2024" name="Front Chem Biol">
        <title>Unveiling the potential of Daldinia eschscholtzii MFLUCC 19-0629 through bioactivity and bioinformatics studies for enhanced sustainable agriculture production.</title>
        <authorList>
            <person name="Brooks S."/>
            <person name="Weaver J.A."/>
            <person name="Klomchit A."/>
            <person name="Alharthi S.A."/>
            <person name="Onlamun T."/>
            <person name="Nurani R."/>
            <person name="Vong T.K."/>
            <person name="Alberti F."/>
            <person name="Greco C."/>
        </authorList>
    </citation>
    <scope>NUCLEOTIDE SEQUENCE [LARGE SCALE GENOMIC DNA]</scope>
    <source>
        <strain evidence="2">MFLUCC 19-0629</strain>
    </source>
</reference>
<dbReference type="PANTHER" id="PTHR44942:SF10">
    <property type="entry name" value="METHYLTRANSFERASE TYPE 11 DOMAIN-CONTAINING PROTEIN"/>
    <property type="match status" value="1"/>
</dbReference>
<gene>
    <name evidence="2" type="ORF">Daesc_007870</name>
</gene>
<dbReference type="CDD" id="cd02440">
    <property type="entry name" value="AdoMet_MTases"/>
    <property type="match status" value="1"/>
</dbReference>
<dbReference type="InterPro" id="IPR029063">
    <property type="entry name" value="SAM-dependent_MTases_sf"/>
</dbReference>
<dbReference type="AlphaFoldDB" id="A0AAX6MFV5"/>
<dbReference type="Gene3D" id="3.40.50.150">
    <property type="entry name" value="Vaccinia Virus protein VP39"/>
    <property type="match status" value="1"/>
</dbReference>
<accession>A0AAX6MFV5</accession>
<evidence type="ECO:0000313" key="3">
    <source>
        <dbReference type="Proteomes" id="UP001369815"/>
    </source>
</evidence>
<dbReference type="PANTHER" id="PTHR44942">
    <property type="entry name" value="METHYLTRANSF_11 DOMAIN-CONTAINING PROTEIN"/>
    <property type="match status" value="1"/>
</dbReference>
<dbReference type="SUPFAM" id="SSF53335">
    <property type="entry name" value="S-adenosyl-L-methionine-dependent methyltransferases"/>
    <property type="match status" value="1"/>
</dbReference>
<evidence type="ECO:0000259" key="1">
    <source>
        <dbReference type="Pfam" id="PF08241"/>
    </source>
</evidence>
<organism evidence="2 3">
    <name type="scientific">Daldinia eschscholtzii</name>
    <dbReference type="NCBI Taxonomy" id="292717"/>
    <lineage>
        <taxon>Eukaryota</taxon>
        <taxon>Fungi</taxon>
        <taxon>Dikarya</taxon>
        <taxon>Ascomycota</taxon>
        <taxon>Pezizomycotina</taxon>
        <taxon>Sordariomycetes</taxon>
        <taxon>Xylariomycetidae</taxon>
        <taxon>Xylariales</taxon>
        <taxon>Hypoxylaceae</taxon>
        <taxon>Daldinia</taxon>
    </lineage>
</organism>